<dbReference type="SUPFAM" id="SSF159275">
    <property type="entry name" value="PA1994-like"/>
    <property type="match status" value="1"/>
</dbReference>
<comment type="caution">
    <text evidence="1">The sequence shown here is derived from an EMBL/GenBank/DDBJ whole genome shotgun (WGS) entry which is preliminary data.</text>
</comment>
<sequence length="193" mass="21818">MTPNATPDRAQSGVLLAGRYVLFHGGIECGEERWRIEAQGDRLIVTGEQESVPPHPFPSRHEYRATLTREWRITGLEVLWTVGARVLRAVHATDGPMWRVRIEYGGEVREQHGDFPGIAEVEYATHLFNTFILARRDFTIGGEHEFPVLRIGPPLMAVTPDRMLYRCVERGRFATPMGVVQASRYVVSLPPRG</sequence>
<organism evidence="1 2">
    <name type="scientific">Eiseniibacteriota bacterium</name>
    <dbReference type="NCBI Taxonomy" id="2212470"/>
    <lineage>
        <taxon>Bacteria</taxon>
        <taxon>Candidatus Eiseniibacteriota</taxon>
    </lineage>
</organism>
<accession>A0A9D6L7I1</accession>
<dbReference type="Proteomes" id="UP000807850">
    <property type="component" value="Unassembled WGS sequence"/>
</dbReference>
<protein>
    <submittedName>
        <fullName evidence="1">Glycolipid-binding domain-containing protein</fullName>
    </submittedName>
</protein>
<dbReference type="AlphaFoldDB" id="A0A9D6L7I1"/>
<name>A0A9D6L7I1_UNCEI</name>
<proteinExistence type="predicted"/>
<gene>
    <name evidence="1" type="ORF">HY076_03320</name>
</gene>
<dbReference type="EMBL" id="JACQAY010000097">
    <property type="protein sequence ID" value="MBI3539284.1"/>
    <property type="molecule type" value="Genomic_DNA"/>
</dbReference>
<evidence type="ECO:0000313" key="2">
    <source>
        <dbReference type="Proteomes" id="UP000807850"/>
    </source>
</evidence>
<feature type="non-terminal residue" evidence="1">
    <location>
        <position position="193"/>
    </location>
</feature>
<evidence type="ECO:0000313" key="1">
    <source>
        <dbReference type="EMBL" id="MBI3539284.1"/>
    </source>
</evidence>
<reference evidence="1" key="1">
    <citation type="submission" date="2020-07" db="EMBL/GenBank/DDBJ databases">
        <title>Huge and variable diversity of episymbiotic CPR bacteria and DPANN archaea in groundwater ecosystems.</title>
        <authorList>
            <person name="He C.Y."/>
            <person name="Keren R."/>
            <person name="Whittaker M."/>
            <person name="Farag I.F."/>
            <person name="Doudna J."/>
            <person name="Cate J.H.D."/>
            <person name="Banfield J.F."/>
        </authorList>
    </citation>
    <scope>NUCLEOTIDE SEQUENCE</scope>
    <source>
        <strain evidence="1">NC_groundwater_928_Pr1_S-0.2um_72_17</strain>
    </source>
</reference>